<comment type="caution">
    <text evidence="2">The sequence shown here is derived from an EMBL/GenBank/DDBJ whole genome shotgun (WGS) entry which is preliminary data.</text>
</comment>
<sequence length="28" mass="2864">FSVVVEDEIPGTQLTDAAQDATTTGAAR</sequence>
<name>A0A392RPA6_9FABA</name>
<protein>
    <submittedName>
        <fullName evidence="2">Uncharacterized protein</fullName>
    </submittedName>
</protein>
<feature type="non-terminal residue" evidence="2">
    <location>
        <position position="1"/>
    </location>
</feature>
<organism evidence="2 3">
    <name type="scientific">Trifolium medium</name>
    <dbReference type="NCBI Taxonomy" id="97028"/>
    <lineage>
        <taxon>Eukaryota</taxon>
        <taxon>Viridiplantae</taxon>
        <taxon>Streptophyta</taxon>
        <taxon>Embryophyta</taxon>
        <taxon>Tracheophyta</taxon>
        <taxon>Spermatophyta</taxon>
        <taxon>Magnoliopsida</taxon>
        <taxon>eudicotyledons</taxon>
        <taxon>Gunneridae</taxon>
        <taxon>Pentapetalae</taxon>
        <taxon>rosids</taxon>
        <taxon>fabids</taxon>
        <taxon>Fabales</taxon>
        <taxon>Fabaceae</taxon>
        <taxon>Papilionoideae</taxon>
        <taxon>50 kb inversion clade</taxon>
        <taxon>NPAAA clade</taxon>
        <taxon>Hologalegina</taxon>
        <taxon>IRL clade</taxon>
        <taxon>Trifolieae</taxon>
        <taxon>Trifolium</taxon>
    </lineage>
</organism>
<dbReference type="AlphaFoldDB" id="A0A392RPA6"/>
<accession>A0A392RPA6</accession>
<dbReference type="Proteomes" id="UP000265520">
    <property type="component" value="Unassembled WGS sequence"/>
</dbReference>
<keyword evidence="3" id="KW-1185">Reference proteome</keyword>
<evidence type="ECO:0000313" key="2">
    <source>
        <dbReference type="EMBL" id="MCI38052.1"/>
    </source>
</evidence>
<evidence type="ECO:0000256" key="1">
    <source>
        <dbReference type="SAM" id="MobiDB-lite"/>
    </source>
</evidence>
<proteinExistence type="predicted"/>
<feature type="region of interest" description="Disordered" evidence="1">
    <location>
        <begin position="1"/>
        <end position="28"/>
    </location>
</feature>
<feature type="compositionally biased region" description="Low complexity" evidence="1">
    <location>
        <begin position="11"/>
        <end position="28"/>
    </location>
</feature>
<evidence type="ECO:0000313" key="3">
    <source>
        <dbReference type="Proteomes" id="UP000265520"/>
    </source>
</evidence>
<dbReference type="EMBL" id="LXQA010251437">
    <property type="protein sequence ID" value="MCI38052.1"/>
    <property type="molecule type" value="Genomic_DNA"/>
</dbReference>
<reference evidence="2 3" key="1">
    <citation type="journal article" date="2018" name="Front. Plant Sci.">
        <title>Red Clover (Trifolium pratense) and Zigzag Clover (T. medium) - A Picture of Genomic Similarities and Differences.</title>
        <authorList>
            <person name="Dluhosova J."/>
            <person name="Istvanek J."/>
            <person name="Nedelnik J."/>
            <person name="Repkova J."/>
        </authorList>
    </citation>
    <scope>NUCLEOTIDE SEQUENCE [LARGE SCALE GENOMIC DNA]</scope>
    <source>
        <strain evidence="3">cv. 10/8</strain>
        <tissue evidence="2">Leaf</tissue>
    </source>
</reference>